<dbReference type="PANTHER" id="PTHR43010:SF1">
    <property type="entry name" value="USPA DOMAIN-CONTAINING PROTEIN"/>
    <property type="match status" value="1"/>
</dbReference>
<dbReference type="InterPro" id="IPR006015">
    <property type="entry name" value="Universal_stress_UspA"/>
</dbReference>
<feature type="compositionally biased region" description="Acidic residues" evidence="2">
    <location>
        <begin position="97"/>
        <end position="110"/>
    </location>
</feature>
<name>A0ABY1QJP4_9BACT</name>
<dbReference type="RefSeq" id="WP_283434508.1">
    <property type="nucleotide sequence ID" value="NZ_FXUG01000014.1"/>
</dbReference>
<dbReference type="InterPro" id="IPR006016">
    <property type="entry name" value="UspA"/>
</dbReference>
<dbReference type="PANTHER" id="PTHR43010">
    <property type="entry name" value="UNIVERSAL STRESS PROTEIN SLR1230"/>
    <property type="match status" value="1"/>
</dbReference>
<reference evidence="4 5" key="1">
    <citation type="submission" date="2017-05" db="EMBL/GenBank/DDBJ databases">
        <authorList>
            <person name="Varghese N."/>
            <person name="Submissions S."/>
        </authorList>
    </citation>
    <scope>NUCLEOTIDE SEQUENCE [LARGE SCALE GENOMIC DNA]</scope>
    <source>
        <strain evidence="4 5">DSM 25457</strain>
    </source>
</reference>
<dbReference type="InterPro" id="IPR051688">
    <property type="entry name" value="USP_A"/>
</dbReference>
<keyword evidence="5" id="KW-1185">Reference proteome</keyword>
<evidence type="ECO:0000313" key="4">
    <source>
        <dbReference type="EMBL" id="SMP71809.1"/>
    </source>
</evidence>
<dbReference type="PRINTS" id="PR01438">
    <property type="entry name" value="UNVRSLSTRESS"/>
</dbReference>
<dbReference type="Pfam" id="PF00582">
    <property type="entry name" value="Usp"/>
    <property type="match status" value="2"/>
</dbReference>
<protein>
    <submittedName>
        <fullName evidence="4">Nucleotide-binding universal stress protein, UspA family</fullName>
    </submittedName>
</protein>
<evidence type="ECO:0000313" key="5">
    <source>
        <dbReference type="Proteomes" id="UP001158067"/>
    </source>
</evidence>
<organism evidence="4 5">
    <name type="scientific">Neorhodopirellula lusitana</name>
    <dbReference type="NCBI Taxonomy" id="445327"/>
    <lineage>
        <taxon>Bacteria</taxon>
        <taxon>Pseudomonadati</taxon>
        <taxon>Planctomycetota</taxon>
        <taxon>Planctomycetia</taxon>
        <taxon>Pirellulales</taxon>
        <taxon>Pirellulaceae</taxon>
        <taxon>Neorhodopirellula</taxon>
    </lineage>
</organism>
<comment type="similarity">
    <text evidence="1">Belongs to the universal stress protein A family.</text>
</comment>
<dbReference type="EMBL" id="FXUG01000014">
    <property type="protein sequence ID" value="SMP71809.1"/>
    <property type="molecule type" value="Genomic_DNA"/>
</dbReference>
<dbReference type="Gene3D" id="3.40.50.620">
    <property type="entry name" value="HUPs"/>
    <property type="match status" value="2"/>
</dbReference>
<proteinExistence type="inferred from homology"/>
<evidence type="ECO:0000256" key="2">
    <source>
        <dbReference type="SAM" id="MobiDB-lite"/>
    </source>
</evidence>
<dbReference type="SUPFAM" id="SSF52402">
    <property type="entry name" value="Adenine nucleotide alpha hydrolases-like"/>
    <property type="match status" value="2"/>
</dbReference>
<feature type="domain" description="UspA" evidence="3">
    <location>
        <begin position="2"/>
        <end position="187"/>
    </location>
</feature>
<evidence type="ECO:0000256" key="1">
    <source>
        <dbReference type="ARBA" id="ARBA00008791"/>
    </source>
</evidence>
<sequence>MKILLAIDGSEQAAAATQFLARHPLPRPVEIEILTVVNPPDLVVSAQSEMWYPEFISHQEQLANHTLEAAKKALLRNLPAIANPAAGKSEVSSTEADSAEADTAEPENAEAQEGSEVQAANASAGLTIKTRREMGHIGHCIVDRAADGKFDLVVVAAKGHSALERVLMGSVSDYVATHAPCSVLIVRENAKSGEAAESDGITNVTIAADQRGVSDTMLKHVCRYPFGPQYRFHVVTASVKLEVFREDILATTMEESARRRTEARRCAMAAAERLQQCDGQPCERSVTSDSIEVEHVGAGLVDYAEEHNSDLVVLGDSGRGAISRFFLGSTSQYVLHHVQCSVLLVREAS</sequence>
<dbReference type="InterPro" id="IPR014729">
    <property type="entry name" value="Rossmann-like_a/b/a_fold"/>
</dbReference>
<dbReference type="Proteomes" id="UP001158067">
    <property type="component" value="Unassembled WGS sequence"/>
</dbReference>
<feature type="region of interest" description="Disordered" evidence="2">
    <location>
        <begin position="86"/>
        <end position="120"/>
    </location>
</feature>
<accession>A0ABY1QJP4</accession>
<comment type="caution">
    <text evidence="4">The sequence shown here is derived from an EMBL/GenBank/DDBJ whole genome shotgun (WGS) entry which is preliminary data.</text>
</comment>
<dbReference type="CDD" id="cd00293">
    <property type="entry name" value="USP-like"/>
    <property type="match status" value="1"/>
</dbReference>
<feature type="domain" description="UspA" evidence="3">
    <location>
        <begin position="203"/>
        <end position="346"/>
    </location>
</feature>
<gene>
    <name evidence="4" type="ORF">SAMN06265222_114119</name>
</gene>
<evidence type="ECO:0000259" key="3">
    <source>
        <dbReference type="Pfam" id="PF00582"/>
    </source>
</evidence>